<dbReference type="EMBL" id="BAABAL010000005">
    <property type="protein sequence ID" value="GAA3996233.1"/>
    <property type="molecule type" value="Genomic_DNA"/>
</dbReference>
<organism evidence="4 5">
    <name type="scientific">Allokutzneria multivorans</name>
    <dbReference type="NCBI Taxonomy" id="1142134"/>
    <lineage>
        <taxon>Bacteria</taxon>
        <taxon>Bacillati</taxon>
        <taxon>Actinomycetota</taxon>
        <taxon>Actinomycetes</taxon>
        <taxon>Pseudonocardiales</taxon>
        <taxon>Pseudonocardiaceae</taxon>
        <taxon>Allokutzneria</taxon>
    </lineage>
</organism>
<dbReference type="PRINTS" id="PR00040">
    <property type="entry name" value="HTHMERR"/>
</dbReference>
<reference evidence="5" key="1">
    <citation type="journal article" date="2019" name="Int. J. Syst. Evol. Microbiol.">
        <title>The Global Catalogue of Microorganisms (GCM) 10K type strain sequencing project: providing services to taxonomists for standard genome sequencing and annotation.</title>
        <authorList>
            <consortium name="The Broad Institute Genomics Platform"/>
            <consortium name="The Broad Institute Genome Sequencing Center for Infectious Disease"/>
            <person name="Wu L."/>
            <person name="Ma J."/>
        </authorList>
    </citation>
    <scope>NUCLEOTIDE SEQUENCE [LARGE SCALE GENOMIC DNA]</scope>
    <source>
        <strain evidence="5">JCM 17342</strain>
    </source>
</reference>
<sequence>MSVLTIGELAKLAGTTVRAVRHYTAEGLIEEPPRDASGYRRYGTQALITVSRIRRLRDLGLSLEQIRGLLGEKPRSLDEALSTLDDELAGQERRISAQRKRIAELRTSTEDPEIPGELGEMLRRLEAAGVDQQLLRREKEAVLLVIVTSPDSVDRLTEAYRALWGSPGHQAAMVEFSRSFQALADEPEDSPEVERLVEKLLAGNPQLAEMAQGDLQENAGPMDALFLDFVDSFAPAQRRFMHVIAERVSRKEPK</sequence>
<dbReference type="SMART" id="SM00422">
    <property type="entry name" value="HTH_MERR"/>
    <property type="match status" value="1"/>
</dbReference>
<evidence type="ECO:0000256" key="1">
    <source>
        <dbReference type="ARBA" id="ARBA00023125"/>
    </source>
</evidence>
<dbReference type="Gene3D" id="1.10.1660.10">
    <property type="match status" value="1"/>
</dbReference>
<dbReference type="InterPro" id="IPR000551">
    <property type="entry name" value="MerR-type_HTH_dom"/>
</dbReference>
<dbReference type="InterPro" id="IPR009061">
    <property type="entry name" value="DNA-bd_dom_put_sf"/>
</dbReference>
<keyword evidence="1" id="KW-0238">DNA-binding</keyword>
<keyword evidence="2" id="KW-0175">Coiled coil</keyword>
<proteinExistence type="predicted"/>
<gene>
    <name evidence="4" type="ORF">GCM10022247_15230</name>
</gene>
<dbReference type="Proteomes" id="UP001501747">
    <property type="component" value="Unassembled WGS sequence"/>
</dbReference>
<keyword evidence="5" id="KW-1185">Reference proteome</keyword>
<dbReference type="Pfam" id="PF13411">
    <property type="entry name" value="MerR_1"/>
    <property type="match status" value="1"/>
</dbReference>
<evidence type="ECO:0000313" key="4">
    <source>
        <dbReference type="EMBL" id="GAA3996233.1"/>
    </source>
</evidence>
<dbReference type="PROSITE" id="PS50937">
    <property type="entry name" value="HTH_MERR_2"/>
    <property type="match status" value="1"/>
</dbReference>
<evidence type="ECO:0000313" key="5">
    <source>
        <dbReference type="Proteomes" id="UP001501747"/>
    </source>
</evidence>
<dbReference type="PANTHER" id="PTHR30204">
    <property type="entry name" value="REDOX-CYCLING DRUG-SENSING TRANSCRIPTIONAL ACTIVATOR SOXR"/>
    <property type="match status" value="1"/>
</dbReference>
<accession>A0ABP7RE82</accession>
<dbReference type="InterPro" id="IPR047057">
    <property type="entry name" value="MerR_fam"/>
</dbReference>
<name>A0ABP7RE82_9PSEU</name>
<feature type="coiled-coil region" evidence="2">
    <location>
        <begin position="81"/>
        <end position="108"/>
    </location>
</feature>
<dbReference type="PANTHER" id="PTHR30204:SF93">
    <property type="entry name" value="HTH MERR-TYPE DOMAIN-CONTAINING PROTEIN"/>
    <property type="match status" value="1"/>
</dbReference>
<feature type="domain" description="HTH merR-type" evidence="3">
    <location>
        <begin position="3"/>
        <end position="72"/>
    </location>
</feature>
<protein>
    <submittedName>
        <fullName evidence="4">MerR family transcriptional regulator</fullName>
    </submittedName>
</protein>
<dbReference type="SUPFAM" id="SSF46955">
    <property type="entry name" value="Putative DNA-binding domain"/>
    <property type="match status" value="1"/>
</dbReference>
<dbReference type="RefSeq" id="WP_344872065.1">
    <property type="nucleotide sequence ID" value="NZ_BAABAL010000005.1"/>
</dbReference>
<evidence type="ECO:0000259" key="3">
    <source>
        <dbReference type="PROSITE" id="PS50937"/>
    </source>
</evidence>
<evidence type="ECO:0000256" key="2">
    <source>
        <dbReference type="SAM" id="Coils"/>
    </source>
</evidence>
<dbReference type="CDD" id="cd00592">
    <property type="entry name" value="HTH_MerR-like"/>
    <property type="match status" value="1"/>
</dbReference>
<comment type="caution">
    <text evidence="4">The sequence shown here is derived from an EMBL/GenBank/DDBJ whole genome shotgun (WGS) entry which is preliminary data.</text>
</comment>